<gene>
    <name evidence="19" type="ORF">GSBLH_T00004753001</name>
</gene>
<evidence type="ECO:0000256" key="6">
    <source>
        <dbReference type="ARBA" id="ARBA00022771"/>
    </source>
</evidence>
<keyword evidence="10" id="KW-0539">Nucleus</keyword>
<evidence type="ECO:0000256" key="12">
    <source>
        <dbReference type="PROSITE-ProRule" id="PRU00322"/>
    </source>
</evidence>
<dbReference type="PANTHER" id="PTHR14089">
    <property type="entry name" value="PRE-MRNA-SPLICING FACTOR RBM22"/>
    <property type="match status" value="1"/>
</dbReference>
<dbReference type="InterPro" id="IPR001876">
    <property type="entry name" value="Znf_RanBP2"/>
</dbReference>
<evidence type="ECO:0000256" key="8">
    <source>
        <dbReference type="ARBA" id="ARBA00022884"/>
    </source>
</evidence>
<comment type="subcellular location">
    <subcellularLocation>
        <location evidence="1">Nucleus</location>
    </subcellularLocation>
</comment>
<keyword evidence="4 13" id="KW-0479">Metal-binding</keyword>
<dbReference type="SUPFAM" id="SSF90209">
    <property type="entry name" value="Ran binding protein zinc finger-like"/>
    <property type="match status" value="1"/>
</dbReference>
<proteinExistence type="inferred from homology"/>
<keyword evidence="20" id="KW-1185">Reference proteome</keyword>
<dbReference type="InterPro" id="IPR034181">
    <property type="entry name" value="Cwc2_RRM"/>
</dbReference>
<dbReference type="Gene3D" id="4.10.1060.10">
    <property type="entry name" value="Zinc finger, RanBP2-type"/>
    <property type="match status" value="1"/>
</dbReference>
<dbReference type="Pfam" id="PF00397">
    <property type="entry name" value="WW"/>
    <property type="match status" value="1"/>
</dbReference>
<evidence type="ECO:0000256" key="13">
    <source>
        <dbReference type="PROSITE-ProRule" id="PRU00723"/>
    </source>
</evidence>
<evidence type="ECO:0000259" key="17">
    <source>
        <dbReference type="PROSITE" id="PS50103"/>
    </source>
</evidence>
<dbReference type="PROSITE" id="PS01159">
    <property type="entry name" value="WW_DOMAIN_1"/>
    <property type="match status" value="1"/>
</dbReference>
<evidence type="ECO:0000256" key="10">
    <source>
        <dbReference type="ARBA" id="ARBA00023242"/>
    </source>
</evidence>
<dbReference type="GO" id="GO:0008270">
    <property type="term" value="F:zinc ion binding"/>
    <property type="evidence" value="ECO:0007669"/>
    <property type="project" value="UniProtKB-KW"/>
</dbReference>
<dbReference type="Proteomes" id="UP000008312">
    <property type="component" value="Unassembled WGS sequence"/>
</dbReference>
<dbReference type="SMART" id="SM00456">
    <property type="entry name" value="WW"/>
    <property type="match status" value="1"/>
</dbReference>
<dbReference type="GeneID" id="24921759"/>
<keyword evidence="5" id="KW-0747">Spliceosome</keyword>
<evidence type="ECO:0000256" key="11">
    <source>
        <dbReference type="PROSITE-ProRule" id="PRU00176"/>
    </source>
</evidence>
<dbReference type="PROSITE" id="PS50102">
    <property type="entry name" value="RRM"/>
    <property type="match status" value="1"/>
</dbReference>
<dbReference type="FunFam" id="3.30.70.330:FF:000502">
    <property type="entry name" value="Pre-mRNA-splicing factor cwc2, putative"/>
    <property type="match status" value="1"/>
</dbReference>
<dbReference type="GO" id="GO:0036002">
    <property type="term" value="F:pre-mRNA binding"/>
    <property type="evidence" value="ECO:0007669"/>
    <property type="project" value="TreeGrafter"/>
</dbReference>
<evidence type="ECO:0000256" key="7">
    <source>
        <dbReference type="ARBA" id="ARBA00022833"/>
    </source>
</evidence>
<sequence length="505" mass="56681">MDADPNEYLRKHDDVKLRKPPRTEVHVGIAGPVGQSFGIVEKNWTCPKCGNSNFGTGNYCHICREKKPLGGGGLQMDTAMVRDQAGEASQWREAIDPKTDSLYYINTVTGQTQWQRPAELGPVASGTGWYGRGAPGDALSIAYDRQNEQFLKRPARKQVEWIAANRSRREGNNEYNIWYGRWVGDNWSYGMEQGEPATTRCNVARDAGYTRADKAAAEGKEAWFCIHFARGCCAKGSACEYYHRIPIPADLKNIKLDRDCFGRERFGEHRKDMGGIGSINDACRTLYVAGLKRLDGYDLKEAITRHFSEFGEVELVNVIFRLSIAFVRFRMRCSAEFAKVAMAGQALDQQEVLNIRWAFADPNPVAKESIVRSDRDALILGLEARGIDLQDPGYQFPATYQPQSNADATNPNALPDTSQQFDRAAAMGYGVLEKRKKKAEAFVETKTFDESAYEQATNEAEDEELEKGLVSEDVQRFLDEQEMKRNEAERAKKEAEAEAEAEKGK</sequence>
<name>D8MAN1_BLAHO</name>
<feature type="domain" description="RRM" evidence="16">
    <location>
        <begin position="284"/>
        <end position="360"/>
    </location>
</feature>
<keyword evidence="8 11" id="KW-0694">RNA-binding</keyword>
<comment type="similarity">
    <text evidence="2">Belongs to the RRM CWC2 family.</text>
</comment>
<evidence type="ECO:0000256" key="4">
    <source>
        <dbReference type="ARBA" id="ARBA00022723"/>
    </source>
</evidence>
<keyword evidence="7 13" id="KW-0862">Zinc</keyword>
<dbReference type="InterPro" id="IPR035979">
    <property type="entry name" value="RBD_domain_sf"/>
</dbReference>
<dbReference type="OrthoDB" id="10251848at2759"/>
<dbReference type="Gene3D" id="3.30.70.330">
    <property type="match status" value="1"/>
</dbReference>
<dbReference type="PROSITE" id="PS50020">
    <property type="entry name" value="WW_DOMAIN_2"/>
    <property type="match status" value="1"/>
</dbReference>
<dbReference type="Gene3D" id="2.20.70.10">
    <property type="match status" value="1"/>
</dbReference>
<dbReference type="GO" id="GO:0071006">
    <property type="term" value="C:U2-type catalytic step 1 spliceosome"/>
    <property type="evidence" value="ECO:0007669"/>
    <property type="project" value="TreeGrafter"/>
</dbReference>
<evidence type="ECO:0000259" key="18">
    <source>
        <dbReference type="PROSITE" id="PS50199"/>
    </source>
</evidence>
<protein>
    <recommendedName>
        <fullName evidence="21">Pre-mRNA-splicing factor cwc2</fullName>
    </recommendedName>
</protein>
<evidence type="ECO:0000256" key="1">
    <source>
        <dbReference type="ARBA" id="ARBA00004123"/>
    </source>
</evidence>
<dbReference type="SUPFAM" id="SSF51045">
    <property type="entry name" value="WW domain"/>
    <property type="match status" value="1"/>
</dbReference>
<dbReference type="InterPro" id="IPR036443">
    <property type="entry name" value="Znf_RanBP2_sf"/>
</dbReference>
<dbReference type="InterPro" id="IPR000571">
    <property type="entry name" value="Znf_CCCH"/>
</dbReference>
<feature type="domain" description="WW" evidence="15">
    <location>
        <begin position="85"/>
        <end position="119"/>
    </location>
</feature>
<dbReference type="InParanoid" id="D8MAN1"/>
<feature type="domain" description="RanBP2-type" evidence="18">
    <location>
        <begin position="40"/>
        <end position="69"/>
    </location>
</feature>
<dbReference type="GO" id="GO:0017070">
    <property type="term" value="F:U6 snRNA binding"/>
    <property type="evidence" value="ECO:0007669"/>
    <property type="project" value="TreeGrafter"/>
</dbReference>
<dbReference type="PROSITE" id="PS50199">
    <property type="entry name" value="ZF_RANBP2_2"/>
    <property type="match status" value="1"/>
</dbReference>
<evidence type="ECO:0008006" key="21">
    <source>
        <dbReference type="Google" id="ProtNLM"/>
    </source>
</evidence>
<dbReference type="AlphaFoldDB" id="D8MAN1"/>
<dbReference type="EMBL" id="FN668690">
    <property type="protein sequence ID" value="CBK25120.2"/>
    <property type="molecule type" value="Genomic_DNA"/>
</dbReference>
<dbReference type="GO" id="GO:0008380">
    <property type="term" value="P:RNA splicing"/>
    <property type="evidence" value="ECO:0007669"/>
    <property type="project" value="UniProtKB-KW"/>
</dbReference>
<evidence type="ECO:0000256" key="14">
    <source>
        <dbReference type="SAM" id="MobiDB-lite"/>
    </source>
</evidence>
<evidence type="ECO:0000313" key="20">
    <source>
        <dbReference type="Proteomes" id="UP000008312"/>
    </source>
</evidence>
<dbReference type="PROSITE" id="PS50103">
    <property type="entry name" value="ZF_C3H1"/>
    <property type="match status" value="1"/>
</dbReference>
<feature type="domain" description="C3H1-type" evidence="17">
    <location>
        <begin position="219"/>
        <end position="246"/>
    </location>
</feature>
<dbReference type="InterPro" id="IPR032297">
    <property type="entry name" value="Torus"/>
</dbReference>
<accession>D8MAN1</accession>
<dbReference type="InterPro" id="IPR012677">
    <property type="entry name" value="Nucleotide-bd_a/b_plait_sf"/>
</dbReference>
<organism evidence="19">
    <name type="scientific">Blastocystis hominis</name>
    <dbReference type="NCBI Taxonomy" id="12968"/>
    <lineage>
        <taxon>Eukaryota</taxon>
        <taxon>Sar</taxon>
        <taxon>Stramenopiles</taxon>
        <taxon>Bigyra</taxon>
        <taxon>Opalozoa</taxon>
        <taxon>Opalinata</taxon>
        <taxon>Blastocystidae</taxon>
        <taxon>Blastocystis</taxon>
    </lineage>
</organism>
<dbReference type="InterPro" id="IPR036020">
    <property type="entry name" value="WW_dom_sf"/>
</dbReference>
<dbReference type="SUPFAM" id="SSF54928">
    <property type="entry name" value="RNA-binding domain, RBD"/>
    <property type="match status" value="1"/>
</dbReference>
<keyword evidence="9" id="KW-0508">mRNA splicing</keyword>
<dbReference type="PANTHER" id="PTHR14089:SF2">
    <property type="entry name" value="PRE-MRNA-SPLICING FACTOR CWC2"/>
    <property type="match status" value="1"/>
</dbReference>
<keyword evidence="3" id="KW-0507">mRNA processing</keyword>
<dbReference type="InterPro" id="IPR000504">
    <property type="entry name" value="RRM_dom"/>
</dbReference>
<dbReference type="GO" id="GO:0000974">
    <property type="term" value="C:Prp19 complex"/>
    <property type="evidence" value="ECO:0007669"/>
    <property type="project" value="TreeGrafter"/>
</dbReference>
<dbReference type="GO" id="GO:0071007">
    <property type="term" value="C:U2-type catalytic step 2 spliceosome"/>
    <property type="evidence" value="ECO:0007669"/>
    <property type="project" value="TreeGrafter"/>
</dbReference>
<evidence type="ECO:0000256" key="3">
    <source>
        <dbReference type="ARBA" id="ARBA00022664"/>
    </source>
</evidence>
<dbReference type="CDD" id="cd00201">
    <property type="entry name" value="WW"/>
    <property type="match status" value="1"/>
</dbReference>
<evidence type="ECO:0000256" key="5">
    <source>
        <dbReference type="ARBA" id="ARBA00022728"/>
    </source>
</evidence>
<dbReference type="PROSITE" id="PS01358">
    <property type="entry name" value="ZF_RANBP2_1"/>
    <property type="match status" value="1"/>
</dbReference>
<dbReference type="GO" id="GO:0006397">
    <property type="term" value="P:mRNA processing"/>
    <property type="evidence" value="ECO:0007669"/>
    <property type="project" value="UniProtKB-KW"/>
</dbReference>
<evidence type="ECO:0000256" key="2">
    <source>
        <dbReference type="ARBA" id="ARBA00008024"/>
    </source>
</evidence>
<feature type="zinc finger region" description="C3H1-type" evidence="13">
    <location>
        <begin position="219"/>
        <end position="246"/>
    </location>
</feature>
<evidence type="ECO:0000313" key="19">
    <source>
        <dbReference type="EMBL" id="CBK25120.2"/>
    </source>
</evidence>
<dbReference type="CDD" id="cd12360">
    <property type="entry name" value="RRM_cwf2"/>
    <property type="match status" value="1"/>
</dbReference>
<dbReference type="InterPro" id="IPR039171">
    <property type="entry name" value="Cwc2/Slt11"/>
</dbReference>
<keyword evidence="6 12" id="KW-0863">Zinc-finger</keyword>
<dbReference type="RefSeq" id="XP_012899168.1">
    <property type="nucleotide sequence ID" value="XM_013043714.1"/>
</dbReference>
<dbReference type="InterPro" id="IPR001202">
    <property type="entry name" value="WW_dom"/>
</dbReference>
<evidence type="ECO:0000256" key="9">
    <source>
        <dbReference type="ARBA" id="ARBA00023187"/>
    </source>
</evidence>
<feature type="region of interest" description="Disordered" evidence="14">
    <location>
        <begin position="480"/>
        <end position="505"/>
    </location>
</feature>
<evidence type="ECO:0000259" key="16">
    <source>
        <dbReference type="PROSITE" id="PS50102"/>
    </source>
</evidence>
<dbReference type="PROSITE" id="PS00202">
    <property type="entry name" value="RUBREDOXIN"/>
    <property type="match status" value="1"/>
</dbReference>
<reference evidence="19" key="1">
    <citation type="submission" date="2010-02" db="EMBL/GenBank/DDBJ databases">
        <title>Sequencing and annotation of the Blastocystis hominis genome.</title>
        <authorList>
            <person name="Wincker P."/>
        </authorList>
    </citation>
    <scope>NUCLEOTIDE SEQUENCE</scope>
    <source>
        <strain evidence="19">Singapore isolate B</strain>
    </source>
</reference>
<dbReference type="InterPro" id="IPR018527">
    <property type="entry name" value="Rubredoxin_Fe_BS"/>
</dbReference>
<dbReference type="OMA" id="IHRKSIC"/>
<evidence type="ECO:0000259" key="15">
    <source>
        <dbReference type="PROSITE" id="PS50020"/>
    </source>
</evidence>
<dbReference type="Pfam" id="PF16131">
    <property type="entry name" value="Torus"/>
    <property type="match status" value="1"/>
</dbReference>